<protein>
    <submittedName>
        <fullName evidence="1">Uncharacterized protein</fullName>
    </submittedName>
</protein>
<evidence type="ECO:0000313" key="1">
    <source>
        <dbReference type="EMBL" id="ETO03589.1"/>
    </source>
</evidence>
<reference evidence="1 2" key="1">
    <citation type="journal article" date="2013" name="Curr. Biol.">
        <title>The Genome of the Foraminiferan Reticulomyxa filosa.</title>
        <authorList>
            <person name="Glockner G."/>
            <person name="Hulsmann N."/>
            <person name="Schleicher M."/>
            <person name="Noegel A.A."/>
            <person name="Eichinger L."/>
            <person name="Gallinger C."/>
            <person name="Pawlowski J."/>
            <person name="Sierra R."/>
            <person name="Euteneuer U."/>
            <person name="Pillet L."/>
            <person name="Moustafa A."/>
            <person name="Platzer M."/>
            <person name="Groth M."/>
            <person name="Szafranski K."/>
            <person name="Schliwa M."/>
        </authorList>
    </citation>
    <scope>NUCLEOTIDE SEQUENCE [LARGE SCALE GENOMIC DNA]</scope>
</reference>
<gene>
    <name evidence="1" type="ORF">RFI_33813</name>
</gene>
<name>X6LPN9_RETFI</name>
<accession>X6LPN9</accession>
<dbReference type="EMBL" id="ASPP01032897">
    <property type="protein sequence ID" value="ETO03589.1"/>
    <property type="molecule type" value="Genomic_DNA"/>
</dbReference>
<evidence type="ECO:0000313" key="2">
    <source>
        <dbReference type="Proteomes" id="UP000023152"/>
    </source>
</evidence>
<organism evidence="1 2">
    <name type="scientific">Reticulomyxa filosa</name>
    <dbReference type="NCBI Taxonomy" id="46433"/>
    <lineage>
        <taxon>Eukaryota</taxon>
        <taxon>Sar</taxon>
        <taxon>Rhizaria</taxon>
        <taxon>Retaria</taxon>
        <taxon>Foraminifera</taxon>
        <taxon>Monothalamids</taxon>
        <taxon>Reticulomyxidae</taxon>
        <taxon>Reticulomyxa</taxon>
    </lineage>
</organism>
<comment type="caution">
    <text evidence="1">The sequence shown here is derived from an EMBL/GenBank/DDBJ whole genome shotgun (WGS) entry which is preliminary data.</text>
</comment>
<sequence>MQQNKSQLTVHINTIVVCYCIEIQTLEYHTKGLLSFVVYLYDFDINGVCNWLGTNKGEDTWQNPELRGYIRVLYSSLAAYSKHAHCVIGRELIRFVTDPKKQSLFVIGLKNIKIIINHYSLKFRPLLFVVFVYSQMNHLIN</sequence>
<dbReference type="AlphaFoldDB" id="X6LPN9"/>
<dbReference type="OrthoDB" id="412600at2759"/>
<keyword evidence="2" id="KW-1185">Reference proteome</keyword>
<proteinExistence type="predicted"/>
<dbReference type="Proteomes" id="UP000023152">
    <property type="component" value="Unassembled WGS sequence"/>
</dbReference>